<dbReference type="InterPro" id="IPR016174">
    <property type="entry name" value="Di-haem_cyt_TM"/>
</dbReference>
<dbReference type="AlphaFoldDB" id="A0A0S4XRA0"/>
<evidence type="ECO:0000256" key="2">
    <source>
        <dbReference type="ARBA" id="ARBA00008622"/>
    </source>
</evidence>
<evidence type="ECO:0000256" key="8">
    <source>
        <dbReference type="ARBA" id="ARBA00022982"/>
    </source>
</evidence>
<keyword evidence="9 12" id="KW-1133">Transmembrane helix</keyword>
<dbReference type="GO" id="GO:0009055">
    <property type="term" value="F:electron transfer activity"/>
    <property type="evidence" value="ECO:0007669"/>
    <property type="project" value="InterPro"/>
</dbReference>
<evidence type="ECO:0000256" key="11">
    <source>
        <dbReference type="ARBA" id="ARBA00023136"/>
    </source>
</evidence>
<evidence type="ECO:0000256" key="3">
    <source>
        <dbReference type="ARBA" id="ARBA00022448"/>
    </source>
</evidence>
<dbReference type="SUPFAM" id="SSF81342">
    <property type="entry name" value="Transmembrane di-heme cytochromes"/>
    <property type="match status" value="1"/>
</dbReference>
<dbReference type="Pfam" id="PF01292">
    <property type="entry name" value="Ni_hydr_CYTB"/>
    <property type="match status" value="1"/>
</dbReference>
<reference evidence="14" key="1">
    <citation type="submission" date="2015-11" db="EMBL/GenBank/DDBJ databases">
        <authorList>
            <person name="Zhang Y."/>
            <person name="Guo Z."/>
        </authorList>
    </citation>
    <scope>NUCLEOTIDE SEQUENCE</scope>
    <source>
        <strain evidence="14">BN30871</strain>
    </source>
</reference>
<keyword evidence="11 12" id="KW-0472">Membrane</keyword>
<evidence type="ECO:0000313" key="14">
    <source>
        <dbReference type="EMBL" id="CUV66469.1"/>
    </source>
</evidence>
<keyword evidence="6 12" id="KW-0812">Transmembrane</keyword>
<evidence type="ECO:0000256" key="4">
    <source>
        <dbReference type="ARBA" id="ARBA00022475"/>
    </source>
</evidence>
<organism evidence="14">
    <name type="scientific">Sulfurovum sp. enrichment culture clone C5</name>
    <dbReference type="NCBI Taxonomy" id="497650"/>
    <lineage>
        <taxon>Bacteria</taxon>
        <taxon>Pseudomonadati</taxon>
        <taxon>Campylobacterota</taxon>
        <taxon>Epsilonproteobacteria</taxon>
        <taxon>Campylobacterales</taxon>
        <taxon>Sulfurovaceae</taxon>
        <taxon>Sulfurovum</taxon>
        <taxon>environmental samples</taxon>
    </lineage>
</organism>
<evidence type="ECO:0000256" key="1">
    <source>
        <dbReference type="ARBA" id="ARBA00004651"/>
    </source>
</evidence>
<dbReference type="InterPro" id="IPR011577">
    <property type="entry name" value="Cyt_b561_bac/Ni-Hgenase"/>
</dbReference>
<gene>
    <name evidence="14" type="ORF">BN3087_850012</name>
</gene>
<dbReference type="PRINTS" id="PR00161">
    <property type="entry name" value="NIHGNASECYTB"/>
</dbReference>
<keyword evidence="8" id="KW-0249">Electron transport</keyword>
<keyword evidence="3" id="KW-0813">Transport</keyword>
<feature type="transmembrane region" description="Helical" evidence="12">
    <location>
        <begin position="114"/>
        <end position="137"/>
    </location>
</feature>
<protein>
    <submittedName>
        <fullName evidence="14">Cytochrome b</fullName>
    </submittedName>
</protein>
<feature type="transmembrane region" description="Helical" evidence="12">
    <location>
        <begin position="157"/>
        <end position="176"/>
    </location>
</feature>
<evidence type="ECO:0000256" key="9">
    <source>
        <dbReference type="ARBA" id="ARBA00022989"/>
    </source>
</evidence>
<dbReference type="GO" id="GO:0020037">
    <property type="term" value="F:heme binding"/>
    <property type="evidence" value="ECO:0007669"/>
    <property type="project" value="TreeGrafter"/>
</dbReference>
<dbReference type="EMBL" id="FAXN01000090">
    <property type="protein sequence ID" value="CUV66469.1"/>
    <property type="molecule type" value="Genomic_DNA"/>
</dbReference>
<evidence type="ECO:0000256" key="7">
    <source>
        <dbReference type="ARBA" id="ARBA00022723"/>
    </source>
</evidence>
<keyword evidence="7" id="KW-0479">Metal-binding</keyword>
<dbReference type="Gene3D" id="1.20.950.20">
    <property type="entry name" value="Transmembrane di-heme cytochromes, Chain C"/>
    <property type="match status" value="1"/>
</dbReference>
<dbReference type="GO" id="GO:0005506">
    <property type="term" value="F:iron ion binding"/>
    <property type="evidence" value="ECO:0007669"/>
    <property type="project" value="InterPro"/>
</dbReference>
<accession>A0A0S4XRA0</accession>
<dbReference type="GO" id="GO:0005886">
    <property type="term" value="C:plasma membrane"/>
    <property type="evidence" value="ECO:0007669"/>
    <property type="project" value="UniProtKB-SubCell"/>
</dbReference>
<sequence>MKKWSATFRIWHWLFALTILFMSTTVLLRETIMDKEVNGAIITENISMLYDVNVTKEDSIDIAKEIRRPLWEWHILVGYLFAGLVLARMLLFLTNSGKQNYINCDKKTMHKKAVGVTYIGLYGFAAIEALTGLGIKFNELIGISEDIIHTLKEVHEFAFYAILAFIIVHIAGVIVAENTNEKGIVSDMINGGTKES</sequence>
<dbReference type="PANTHER" id="PTHR30485">
    <property type="entry name" value="NI/FE-HYDROGENASE 1 B-TYPE CYTOCHROME SUBUNIT"/>
    <property type="match status" value="1"/>
</dbReference>
<evidence type="ECO:0000256" key="12">
    <source>
        <dbReference type="SAM" id="Phobius"/>
    </source>
</evidence>
<proteinExistence type="inferred from homology"/>
<dbReference type="InterPro" id="IPR051542">
    <property type="entry name" value="Hydrogenase_cytochrome"/>
</dbReference>
<feature type="domain" description="Cytochrome b561 bacterial/Ni-hydrogenase" evidence="13">
    <location>
        <begin position="4"/>
        <end position="191"/>
    </location>
</feature>
<evidence type="ECO:0000256" key="6">
    <source>
        <dbReference type="ARBA" id="ARBA00022692"/>
    </source>
</evidence>
<keyword evidence="4" id="KW-1003">Cell membrane</keyword>
<feature type="transmembrane region" description="Helical" evidence="12">
    <location>
        <begin position="73"/>
        <end position="93"/>
    </location>
</feature>
<dbReference type="InterPro" id="IPR000516">
    <property type="entry name" value="Ni-dep_Hydgase_cyt-B"/>
</dbReference>
<evidence type="ECO:0000256" key="5">
    <source>
        <dbReference type="ARBA" id="ARBA00022617"/>
    </source>
</evidence>
<evidence type="ECO:0000259" key="13">
    <source>
        <dbReference type="Pfam" id="PF01292"/>
    </source>
</evidence>
<keyword evidence="10" id="KW-0408">Iron</keyword>
<comment type="subcellular location">
    <subcellularLocation>
        <location evidence="1">Cell membrane</location>
        <topology evidence="1">Multi-pass membrane protein</topology>
    </subcellularLocation>
</comment>
<dbReference type="PANTHER" id="PTHR30485:SF0">
    <property type="entry name" value="NI_FE-HYDROGENASE 1 B-TYPE CYTOCHROME SUBUNIT-RELATED"/>
    <property type="match status" value="1"/>
</dbReference>
<keyword evidence="5" id="KW-0349">Heme</keyword>
<evidence type="ECO:0000256" key="10">
    <source>
        <dbReference type="ARBA" id="ARBA00023004"/>
    </source>
</evidence>
<dbReference type="GO" id="GO:0022904">
    <property type="term" value="P:respiratory electron transport chain"/>
    <property type="evidence" value="ECO:0007669"/>
    <property type="project" value="InterPro"/>
</dbReference>
<comment type="similarity">
    <text evidence="2">Belongs to the HupC/HyaC/HydC family.</text>
</comment>
<name>A0A0S4XRA0_9BACT</name>